<dbReference type="Gene3D" id="3.30.70.100">
    <property type="match status" value="1"/>
</dbReference>
<dbReference type="Pfam" id="PF00403">
    <property type="entry name" value="HMA"/>
    <property type="match status" value="1"/>
</dbReference>
<keyword evidence="2" id="KW-1185">Reference proteome</keyword>
<sequence>MFSLHIPNMSCGGCARSVTQVLLSVDPQARVETDPPRREARVESTLDKRAFLAALSEAGYPEGHQEGRG</sequence>
<evidence type="ECO:0000313" key="2">
    <source>
        <dbReference type="Proteomes" id="UP000238390"/>
    </source>
</evidence>
<dbReference type="GeneID" id="77219993"/>
<accession>A0A2R3J308</accession>
<dbReference type="CDD" id="cd00371">
    <property type="entry name" value="HMA"/>
    <property type="match status" value="1"/>
</dbReference>
<name>A0A2R3J308_9PSED</name>
<dbReference type="RefSeq" id="WP_012074787.1">
    <property type="nucleotide sequence ID" value="NZ_CP020560.1"/>
</dbReference>
<dbReference type="Proteomes" id="UP000238390">
    <property type="component" value="Chromosome"/>
</dbReference>
<reference evidence="1 2" key="1">
    <citation type="submission" date="2018-02" db="EMBL/GenBank/DDBJ databases">
        <title>FDA/CDC Antimicrobial Resistant Isolate Bank Genome Sequencing.</title>
        <authorList>
            <person name="Benahmed F.H."/>
            <person name="Lutgring J.D."/>
            <person name="Yoo B."/>
            <person name="Machado M."/>
            <person name="Brown A."/>
            <person name="McAllister G."/>
            <person name="Perry A."/>
            <person name="Halpin A.L."/>
            <person name="Vavikolanu K."/>
            <person name="Ott S."/>
            <person name="Zhao X."/>
            <person name="Tallon L.J."/>
            <person name="Sadzewicz L."/>
            <person name="Aluvathingal J."/>
            <person name="Nadendla S."/>
            <person name="Voskania-kordi A."/>
            <person name="Simonyan V."/>
            <person name="Patel J."/>
            <person name="Shawar R.M."/>
        </authorList>
    </citation>
    <scope>NUCLEOTIDE SEQUENCE [LARGE SCALE GENOMIC DNA]</scope>
    <source>
        <strain evidence="1 2">AR_0356</strain>
    </source>
</reference>
<proteinExistence type="predicted"/>
<dbReference type="GO" id="GO:0046872">
    <property type="term" value="F:metal ion binding"/>
    <property type="evidence" value="ECO:0007669"/>
    <property type="project" value="InterPro"/>
</dbReference>
<dbReference type="EMBL" id="CP027169">
    <property type="protein sequence ID" value="AVK08523.1"/>
    <property type="molecule type" value="Genomic_DNA"/>
</dbReference>
<dbReference type="InterPro" id="IPR036163">
    <property type="entry name" value="HMA_dom_sf"/>
</dbReference>
<organism evidence="1 2">
    <name type="scientific">Pseudomonas paraeruginosa</name>
    <dbReference type="NCBI Taxonomy" id="2994495"/>
    <lineage>
        <taxon>Bacteria</taxon>
        <taxon>Pseudomonadati</taxon>
        <taxon>Pseudomonadota</taxon>
        <taxon>Gammaproteobacteria</taxon>
        <taxon>Pseudomonadales</taxon>
        <taxon>Pseudomonadaceae</taxon>
        <taxon>Pseudomonas</taxon>
    </lineage>
</organism>
<dbReference type="InterPro" id="IPR006121">
    <property type="entry name" value="HMA_dom"/>
</dbReference>
<evidence type="ECO:0000313" key="1">
    <source>
        <dbReference type="EMBL" id="AVK08523.1"/>
    </source>
</evidence>
<protein>
    <submittedName>
        <fullName evidence="1">Heavy-metal-associated domain protein</fullName>
    </submittedName>
</protein>
<dbReference type="PROSITE" id="PS50846">
    <property type="entry name" value="HMA_2"/>
    <property type="match status" value="1"/>
</dbReference>
<gene>
    <name evidence="1" type="ORF">CSB93_2795</name>
</gene>
<dbReference type="SUPFAM" id="SSF55008">
    <property type="entry name" value="HMA, heavy metal-associated domain"/>
    <property type="match status" value="1"/>
</dbReference>
<dbReference type="AlphaFoldDB" id="A0A2R3J308"/>